<keyword evidence="4" id="KW-0175">Coiled coil</keyword>
<dbReference type="Pfam" id="PF02518">
    <property type="entry name" value="HATPase_c"/>
    <property type="match status" value="1"/>
</dbReference>
<dbReference type="CDD" id="cd00082">
    <property type="entry name" value="HisKA"/>
    <property type="match status" value="1"/>
</dbReference>
<evidence type="ECO:0000256" key="4">
    <source>
        <dbReference type="SAM" id="Coils"/>
    </source>
</evidence>
<feature type="coiled-coil region" evidence="4">
    <location>
        <begin position="159"/>
        <end position="193"/>
    </location>
</feature>
<dbReference type="AlphaFoldDB" id="A0A1M6MF00"/>
<dbReference type="SUPFAM" id="SSF55781">
    <property type="entry name" value="GAF domain-like"/>
    <property type="match status" value="1"/>
</dbReference>
<proteinExistence type="predicted"/>
<dbReference type="EC" id="2.7.13.3" evidence="2"/>
<dbReference type="InterPro" id="IPR003661">
    <property type="entry name" value="HisK_dim/P_dom"/>
</dbReference>
<dbReference type="Gene3D" id="1.10.287.130">
    <property type="match status" value="1"/>
</dbReference>
<dbReference type="OrthoDB" id="5470630at2"/>
<comment type="catalytic activity">
    <reaction evidence="1">
        <text>ATP + protein L-histidine = ADP + protein N-phospho-L-histidine.</text>
        <dbReference type="EC" id="2.7.13.3"/>
    </reaction>
</comment>
<evidence type="ECO:0000256" key="1">
    <source>
        <dbReference type="ARBA" id="ARBA00000085"/>
    </source>
</evidence>
<dbReference type="SUPFAM" id="SSF55874">
    <property type="entry name" value="ATPase domain of HSP90 chaperone/DNA topoisomerase II/histidine kinase"/>
    <property type="match status" value="1"/>
</dbReference>
<evidence type="ECO:0000313" key="6">
    <source>
        <dbReference type="EMBL" id="SHJ82092.1"/>
    </source>
</evidence>
<gene>
    <name evidence="6" type="ORF">SAMN02745216_02342</name>
</gene>
<dbReference type="Gene3D" id="3.30.450.40">
    <property type="match status" value="1"/>
</dbReference>
<dbReference type="STRING" id="1121393.SAMN02745216_02342"/>
<reference evidence="7" key="1">
    <citation type="submission" date="2016-11" db="EMBL/GenBank/DDBJ databases">
        <authorList>
            <person name="Varghese N."/>
            <person name="Submissions S."/>
        </authorList>
    </citation>
    <scope>NUCLEOTIDE SEQUENCE [LARGE SCALE GENOMIC DNA]</scope>
    <source>
        <strain evidence="7">DSM 16219</strain>
    </source>
</reference>
<dbReference type="InterPro" id="IPR003018">
    <property type="entry name" value="GAF"/>
</dbReference>
<dbReference type="InterPro" id="IPR005467">
    <property type="entry name" value="His_kinase_dom"/>
</dbReference>
<keyword evidence="6" id="KW-0808">Transferase</keyword>
<dbReference type="SMART" id="SM00388">
    <property type="entry name" value="HisKA"/>
    <property type="match status" value="1"/>
</dbReference>
<evidence type="ECO:0000256" key="2">
    <source>
        <dbReference type="ARBA" id="ARBA00012438"/>
    </source>
</evidence>
<dbReference type="SMART" id="SM00387">
    <property type="entry name" value="HATPase_c"/>
    <property type="match status" value="1"/>
</dbReference>
<dbReference type="PRINTS" id="PR00344">
    <property type="entry name" value="BCTRLSENSOR"/>
</dbReference>
<dbReference type="InterPro" id="IPR036097">
    <property type="entry name" value="HisK_dim/P_sf"/>
</dbReference>
<dbReference type="GO" id="GO:0000155">
    <property type="term" value="F:phosphorelay sensor kinase activity"/>
    <property type="evidence" value="ECO:0007669"/>
    <property type="project" value="InterPro"/>
</dbReference>
<protein>
    <recommendedName>
        <fullName evidence="2">histidine kinase</fullName>
        <ecNumber evidence="2">2.7.13.3</ecNumber>
    </recommendedName>
</protein>
<dbReference type="SMART" id="SM00065">
    <property type="entry name" value="GAF"/>
    <property type="match status" value="1"/>
</dbReference>
<dbReference type="InterPro" id="IPR003594">
    <property type="entry name" value="HATPase_dom"/>
</dbReference>
<dbReference type="PANTHER" id="PTHR43547">
    <property type="entry name" value="TWO-COMPONENT HISTIDINE KINASE"/>
    <property type="match status" value="1"/>
</dbReference>
<sequence>MDNAADVLQTFHRVVKISNDAKIGFEDKLQKILEEIMQCSGMAKGSIMLMKGRKSLQVAASSRPELIGVSQSLDDENSPSAWVAVNKKPLYVDCALDCQFPQKFDHYKKNAYFSVPLMAGKKVMGVLNLTDKVVLDLLSPKEQEFVLNIAGHFIMAIENQRLTQSLKKSKEKLRKKNQELRKVEKAKDQLFNMLVHDLKGPISEMVANLDLLTYTVKGENLEFIQSSRTACDSLYRMVSDMLEITKMEEGRLKLYLTPVNPLEIIDDALASLSGMAMIKEIRFAKEIPHDGENCLFEADKILLSRVLQNLLVNAISYTDAGGGIILGYSTPQPNQIVFFVEDSGPGIPEGFEQKIFDKFVRVNEADQNRAYSTGLGLAFCQMAVLAHNGTIRAENATPAGARFSFTLPMDNGGGTKKSHGTEEFCL</sequence>
<accession>A0A1M6MF00</accession>
<dbReference type="EMBL" id="FQZU01000012">
    <property type="protein sequence ID" value="SHJ82092.1"/>
    <property type="molecule type" value="Genomic_DNA"/>
</dbReference>
<dbReference type="Proteomes" id="UP000183994">
    <property type="component" value="Unassembled WGS sequence"/>
</dbReference>
<evidence type="ECO:0000313" key="7">
    <source>
        <dbReference type="Proteomes" id="UP000183994"/>
    </source>
</evidence>
<name>A0A1M6MF00_9BACT</name>
<dbReference type="InterPro" id="IPR029016">
    <property type="entry name" value="GAF-like_dom_sf"/>
</dbReference>
<dbReference type="InterPro" id="IPR036890">
    <property type="entry name" value="HATPase_C_sf"/>
</dbReference>
<dbReference type="RefSeq" id="WP_073475946.1">
    <property type="nucleotide sequence ID" value="NZ_FQZU01000012.1"/>
</dbReference>
<dbReference type="InterPro" id="IPR004358">
    <property type="entry name" value="Sig_transdc_His_kin-like_C"/>
</dbReference>
<evidence type="ECO:0000256" key="3">
    <source>
        <dbReference type="ARBA" id="ARBA00022553"/>
    </source>
</evidence>
<feature type="domain" description="Histidine kinase" evidence="5">
    <location>
        <begin position="193"/>
        <end position="411"/>
    </location>
</feature>
<organism evidence="6 7">
    <name type="scientific">Desulfatibacillum alkenivorans DSM 16219</name>
    <dbReference type="NCBI Taxonomy" id="1121393"/>
    <lineage>
        <taxon>Bacteria</taxon>
        <taxon>Pseudomonadati</taxon>
        <taxon>Thermodesulfobacteriota</taxon>
        <taxon>Desulfobacteria</taxon>
        <taxon>Desulfobacterales</taxon>
        <taxon>Desulfatibacillaceae</taxon>
        <taxon>Desulfatibacillum</taxon>
    </lineage>
</organism>
<dbReference type="PROSITE" id="PS50109">
    <property type="entry name" value="HIS_KIN"/>
    <property type="match status" value="1"/>
</dbReference>
<dbReference type="Pfam" id="PF13185">
    <property type="entry name" value="GAF_2"/>
    <property type="match status" value="1"/>
</dbReference>
<keyword evidence="3" id="KW-0597">Phosphoprotein</keyword>
<keyword evidence="6" id="KW-0418">Kinase</keyword>
<evidence type="ECO:0000259" key="5">
    <source>
        <dbReference type="PROSITE" id="PS50109"/>
    </source>
</evidence>
<dbReference type="Pfam" id="PF00512">
    <property type="entry name" value="HisKA"/>
    <property type="match status" value="1"/>
</dbReference>
<dbReference type="SUPFAM" id="SSF47384">
    <property type="entry name" value="Homodimeric domain of signal transducing histidine kinase"/>
    <property type="match status" value="1"/>
</dbReference>
<dbReference type="Gene3D" id="3.30.565.10">
    <property type="entry name" value="Histidine kinase-like ATPase, C-terminal domain"/>
    <property type="match status" value="1"/>
</dbReference>
<keyword evidence="7" id="KW-1185">Reference proteome</keyword>
<dbReference type="PANTHER" id="PTHR43547:SF2">
    <property type="entry name" value="HYBRID SIGNAL TRANSDUCTION HISTIDINE KINASE C"/>
    <property type="match status" value="1"/>
</dbReference>